<accession>F4PL69</accession>
<dbReference type="SMART" id="SM00033">
    <property type="entry name" value="CH"/>
    <property type="match status" value="1"/>
</dbReference>
<name>F4PL69_CACFS</name>
<keyword evidence="3" id="KW-1185">Reference proteome</keyword>
<dbReference type="Pfam" id="PF00307">
    <property type="entry name" value="CH"/>
    <property type="match status" value="1"/>
</dbReference>
<dbReference type="CDD" id="cd00014">
    <property type="entry name" value="CH_SF"/>
    <property type="match status" value="1"/>
</dbReference>
<dbReference type="Gene3D" id="1.10.418.10">
    <property type="entry name" value="Calponin-like domain"/>
    <property type="match status" value="1"/>
</dbReference>
<proteinExistence type="predicted"/>
<dbReference type="EMBL" id="GL883008">
    <property type="protein sequence ID" value="EGG23291.1"/>
    <property type="molecule type" value="Genomic_DNA"/>
</dbReference>
<dbReference type="PANTHER" id="PTHR47385:SF14">
    <property type="entry name" value="TRANSGELIN"/>
    <property type="match status" value="1"/>
</dbReference>
<evidence type="ECO:0000313" key="2">
    <source>
        <dbReference type="EMBL" id="EGG23291.1"/>
    </source>
</evidence>
<dbReference type="GO" id="GO:0015629">
    <property type="term" value="C:actin cytoskeleton"/>
    <property type="evidence" value="ECO:0007669"/>
    <property type="project" value="TreeGrafter"/>
</dbReference>
<evidence type="ECO:0000313" key="3">
    <source>
        <dbReference type="Proteomes" id="UP000007797"/>
    </source>
</evidence>
<reference evidence="3" key="1">
    <citation type="journal article" date="2011" name="Genome Res.">
        <title>Phylogeny-wide analysis of social amoeba genomes highlights ancient origins for complex intercellular communication.</title>
        <authorList>
            <person name="Heidel A.J."/>
            <person name="Lawal H.M."/>
            <person name="Felder M."/>
            <person name="Schilde C."/>
            <person name="Helps N.R."/>
            <person name="Tunggal B."/>
            <person name="Rivero F."/>
            <person name="John U."/>
            <person name="Schleicher M."/>
            <person name="Eichinger L."/>
            <person name="Platzer M."/>
            <person name="Noegel A.A."/>
            <person name="Schaap P."/>
            <person name="Gloeckner G."/>
        </authorList>
    </citation>
    <scope>NUCLEOTIDE SEQUENCE [LARGE SCALE GENOMIC DNA]</scope>
    <source>
        <strain evidence="3">SH3</strain>
    </source>
</reference>
<dbReference type="PANTHER" id="PTHR47385">
    <property type="entry name" value="CALPONIN"/>
    <property type="match status" value="1"/>
</dbReference>
<dbReference type="RefSeq" id="XP_004361142.1">
    <property type="nucleotide sequence ID" value="XM_004361085.1"/>
</dbReference>
<dbReference type="SUPFAM" id="SSF47576">
    <property type="entry name" value="Calponin-homology domain, CH-domain"/>
    <property type="match status" value="1"/>
</dbReference>
<dbReference type="InterPro" id="IPR001715">
    <property type="entry name" value="CH_dom"/>
</dbReference>
<dbReference type="PROSITE" id="PS50021">
    <property type="entry name" value="CH"/>
    <property type="match status" value="1"/>
</dbReference>
<dbReference type="OMA" id="IDYIHYS"/>
<dbReference type="OrthoDB" id="21595at2759"/>
<dbReference type="GeneID" id="14875066"/>
<protein>
    <recommendedName>
        <fullName evidence="1">Calponin-homology (CH) domain-containing protein</fullName>
    </recommendedName>
</protein>
<dbReference type="GO" id="GO:0007015">
    <property type="term" value="P:actin filament organization"/>
    <property type="evidence" value="ECO:0007669"/>
    <property type="project" value="TreeGrafter"/>
</dbReference>
<organism evidence="2 3">
    <name type="scientific">Cavenderia fasciculata</name>
    <name type="common">Slime mold</name>
    <name type="synonym">Dictyostelium fasciculatum</name>
    <dbReference type="NCBI Taxonomy" id="261658"/>
    <lineage>
        <taxon>Eukaryota</taxon>
        <taxon>Amoebozoa</taxon>
        <taxon>Evosea</taxon>
        <taxon>Eumycetozoa</taxon>
        <taxon>Dictyostelia</taxon>
        <taxon>Acytosteliales</taxon>
        <taxon>Cavenderiaceae</taxon>
        <taxon>Cavenderia</taxon>
    </lineage>
</organism>
<dbReference type="Proteomes" id="UP000007797">
    <property type="component" value="Unassembled WGS sequence"/>
</dbReference>
<sequence length="263" mass="30684">MNRNTVVDQQEDEYQRKNTTAKQIIEHILHINIPYENLCPALGDGRILCKLMNSFHQPADYIHFSDNEPLPKFKRNENIHLFLKKCRLYVSEDYLFNANDLLDGTNMESVLDCLFQLFDYFEQEIKQIFQDQLFNNTNNNNNSSYIYDDYNQSNNNNNNYQQQYGYQDHQQQQHQQQFNGDYYYNNHVDGSGNQSNNNTTRVIMKKGLNGYILDALLETKTATAASAHNVLTKADSIIKDLKIYMAPAAQSLYNMLCNIIKGK</sequence>
<gene>
    <name evidence="2" type="ORF">DFA_05423</name>
</gene>
<feature type="domain" description="Calponin-homology (CH)" evidence="1">
    <location>
        <begin position="14"/>
        <end position="122"/>
    </location>
</feature>
<dbReference type="InterPro" id="IPR036872">
    <property type="entry name" value="CH_dom_sf"/>
</dbReference>
<dbReference type="STRING" id="1054147.F4PL69"/>
<evidence type="ECO:0000259" key="1">
    <source>
        <dbReference type="PROSITE" id="PS50021"/>
    </source>
</evidence>
<dbReference type="AlphaFoldDB" id="F4PL69"/>
<dbReference type="GO" id="GO:0051015">
    <property type="term" value="F:actin filament binding"/>
    <property type="evidence" value="ECO:0007669"/>
    <property type="project" value="TreeGrafter"/>
</dbReference>
<dbReference type="InterPro" id="IPR050606">
    <property type="entry name" value="Calponin-like"/>
</dbReference>
<dbReference type="KEGG" id="dfa:DFA_05423"/>